<dbReference type="Gene3D" id="1.25.40.10">
    <property type="entry name" value="Tetratricopeptide repeat domain"/>
    <property type="match status" value="1"/>
</dbReference>
<comment type="caution">
    <text evidence="4">The sequence shown here is derived from an EMBL/GenBank/DDBJ whole genome shotgun (WGS) entry which is preliminary data.</text>
</comment>
<dbReference type="EMBL" id="DSZU01000132">
    <property type="protein sequence ID" value="HGV55847.1"/>
    <property type="molecule type" value="Genomic_DNA"/>
</dbReference>
<keyword evidence="3" id="KW-1133">Transmembrane helix</keyword>
<evidence type="ECO:0000256" key="2">
    <source>
        <dbReference type="SAM" id="MobiDB-lite"/>
    </source>
</evidence>
<keyword evidence="3" id="KW-0472">Membrane</keyword>
<sequence>MSKLADFLKELKESKFDKRPKLKGRDQKKSISRLTFILLISLFIAFFFVGYYLPMLILKKIGLIQERQAPQERLIESPKLGPPQAAKQYRNVTEKSPNMTWQADLENKVTSLNNQSQEVGKKRERTKVEISKEFSPKPLKQQKLVAKRTIEGSEQVGKMKEQTALSRKNAKKVATHNIAKKIPKPRESEPFHTISPSGDPPLRQRELAYNLLLNAEEERKRGNYEEAIRLYNEYLKHTEDPNVLNNLGALYILKGNYKKAEICFERAFQLKRDPLYEVNYFIALLKQGRVEEVCKKIRYRDYPHYLSEQVEAIRSICR</sequence>
<evidence type="ECO:0000256" key="1">
    <source>
        <dbReference type="PROSITE-ProRule" id="PRU00339"/>
    </source>
</evidence>
<keyword evidence="3" id="KW-0812">Transmembrane</keyword>
<organism evidence="4">
    <name type="scientific">Caldimicrobium thiodismutans</name>
    <dbReference type="NCBI Taxonomy" id="1653476"/>
    <lineage>
        <taxon>Bacteria</taxon>
        <taxon>Pseudomonadati</taxon>
        <taxon>Thermodesulfobacteriota</taxon>
        <taxon>Thermodesulfobacteria</taxon>
        <taxon>Thermodesulfobacteriales</taxon>
        <taxon>Thermodesulfobacteriaceae</taxon>
        <taxon>Caldimicrobium</taxon>
    </lineage>
</organism>
<dbReference type="AlphaFoldDB" id="A0A832LWN6"/>
<dbReference type="InterPro" id="IPR019734">
    <property type="entry name" value="TPR_rpt"/>
</dbReference>
<dbReference type="SUPFAM" id="SSF48452">
    <property type="entry name" value="TPR-like"/>
    <property type="match status" value="1"/>
</dbReference>
<protein>
    <submittedName>
        <fullName evidence="4">Tetratricopeptide repeat protein</fullName>
    </submittedName>
</protein>
<evidence type="ECO:0000256" key="3">
    <source>
        <dbReference type="SAM" id="Phobius"/>
    </source>
</evidence>
<feature type="transmembrane region" description="Helical" evidence="3">
    <location>
        <begin position="31"/>
        <end position="53"/>
    </location>
</feature>
<feature type="region of interest" description="Disordered" evidence="2">
    <location>
        <begin position="155"/>
        <end position="175"/>
    </location>
</feature>
<feature type="repeat" description="TPR" evidence="1">
    <location>
        <begin position="241"/>
        <end position="274"/>
    </location>
</feature>
<name>A0A832LWN6_9BACT</name>
<dbReference type="InterPro" id="IPR011990">
    <property type="entry name" value="TPR-like_helical_dom_sf"/>
</dbReference>
<evidence type="ECO:0000313" key="4">
    <source>
        <dbReference type="EMBL" id="HGV55847.1"/>
    </source>
</evidence>
<dbReference type="Pfam" id="PF00515">
    <property type="entry name" value="TPR_1"/>
    <property type="match status" value="1"/>
</dbReference>
<reference evidence="4" key="1">
    <citation type="journal article" date="2020" name="mSystems">
        <title>Genome- and Community-Level Interaction Insights into Carbon Utilization and Element Cycling Functions of Hydrothermarchaeota in Hydrothermal Sediment.</title>
        <authorList>
            <person name="Zhou Z."/>
            <person name="Liu Y."/>
            <person name="Xu W."/>
            <person name="Pan J."/>
            <person name="Luo Z.H."/>
            <person name="Li M."/>
        </authorList>
    </citation>
    <scope>NUCLEOTIDE SEQUENCE [LARGE SCALE GENOMIC DNA]</scope>
    <source>
        <strain evidence="4">SpSt-605</strain>
    </source>
</reference>
<dbReference type="PROSITE" id="PS50005">
    <property type="entry name" value="TPR"/>
    <property type="match status" value="1"/>
</dbReference>
<proteinExistence type="predicted"/>
<keyword evidence="1" id="KW-0802">TPR repeat</keyword>
<accession>A0A832LWN6</accession>
<dbReference type="SMART" id="SM00028">
    <property type="entry name" value="TPR"/>
    <property type="match status" value="1"/>
</dbReference>
<gene>
    <name evidence="4" type="ORF">ENT73_07215</name>
</gene>